<proteinExistence type="predicted"/>
<dbReference type="Proteomes" id="UP000006426">
    <property type="component" value="Chromosome"/>
</dbReference>
<sequence>MHAHALRSSFYSTTADSRANAPRWHAFRDAPLHKSAPHRTFQVGRRASRNAFPRGARER</sequence>
<dbReference type="EMBL" id="CP031225">
    <property type="protein sequence ID" value="AXH57949.1"/>
    <property type="molecule type" value="Genomic_DNA"/>
</dbReference>
<evidence type="ECO:0000313" key="3">
    <source>
        <dbReference type="Proteomes" id="UP000006426"/>
    </source>
</evidence>
<reference evidence="2 3" key="1">
    <citation type="journal article" date="2011" name="PLoS Pathog.">
        <title>Dynamic evolution of pathogenicity revealed by sequencing and comparative genomics of 19 Pseudomonas syringae isolates.</title>
        <authorList>
            <person name="Baltrus D.A."/>
            <person name="Nishimura M.T."/>
            <person name="Romanchuk A."/>
            <person name="Chang J.H."/>
            <person name="Mukhtar M.S."/>
            <person name="Cherkis K."/>
            <person name="Roach J."/>
            <person name="Grant S.R."/>
            <person name="Jones C.D."/>
            <person name="Dangl J.L."/>
        </authorList>
    </citation>
    <scope>NUCLEOTIDE SEQUENCE [LARGE SCALE GENOMIC DNA]</scope>
    <source>
        <strain evidence="2 3">M301315</strain>
    </source>
</reference>
<name>A0AAD0M1J1_PSEAV</name>
<evidence type="ECO:0000256" key="1">
    <source>
        <dbReference type="SAM" id="MobiDB-lite"/>
    </source>
</evidence>
<accession>A0AAD0M1J1</accession>
<gene>
    <name evidence="2" type="ORF">PLA107_023790</name>
</gene>
<protein>
    <submittedName>
        <fullName evidence="2">DUF1534 domain-containing protein</fullName>
    </submittedName>
</protein>
<feature type="region of interest" description="Disordered" evidence="1">
    <location>
        <begin position="28"/>
        <end position="59"/>
    </location>
</feature>
<dbReference type="AntiFam" id="ANF00261">
    <property type="entry name" value="Protein of unknown function (DUF1534)"/>
</dbReference>
<organism evidence="2 3">
    <name type="scientific">Pseudomonas amygdali pv. lachrymans str. M301315</name>
    <dbReference type="NCBI Taxonomy" id="629260"/>
    <lineage>
        <taxon>Bacteria</taxon>
        <taxon>Pseudomonadati</taxon>
        <taxon>Pseudomonadota</taxon>
        <taxon>Gammaproteobacteria</taxon>
        <taxon>Pseudomonadales</taxon>
        <taxon>Pseudomonadaceae</taxon>
        <taxon>Pseudomonas</taxon>
        <taxon>Pseudomonas amygdali</taxon>
    </lineage>
</organism>
<evidence type="ECO:0000313" key="2">
    <source>
        <dbReference type="EMBL" id="AXH57949.1"/>
    </source>
</evidence>
<dbReference type="AlphaFoldDB" id="A0AAD0M1J1"/>